<evidence type="ECO:0000259" key="1">
    <source>
        <dbReference type="PROSITE" id="PS51192"/>
    </source>
</evidence>
<dbReference type="GO" id="GO:0003677">
    <property type="term" value="F:DNA binding"/>
    <property type="evidence" value="ECO:0007669"/>
    <property type="project" value="InterPro"/>
</dbReference>
<organism evidence="2 3">
    <name type="scientific">Candidatus Taylorbacteria bacterium RIFCSPLOWO2_01_FULL_48_100</name>
    <dbReference type="NCBI Taxonomy" id="1802322"/>
    <lineage>
        <taxon>Bacteria</taxon>
        <taxon>Candidatus Tayloriibacteriota</taxon>
    </lineage>
</organism>
<dbReference type="InterPro" id="IPR027417">
    <property type="entry name" value="P-loop_NTPase"/>
</dbReference>
<reference evidence="2 3" key="1">
    <citation type="journal article" date="2016" name="Nat. Commun.">
        <title>Thousands of microbial genomes shed light on interconnected biogeochemical processes in an aquifer system.</title>
        <authorList>
            <person name="Anantharaman K."/>
            <person name="Brown C.T."/>
            <person name="Hug L.A."/>
            <person name="Sharon I."/>
            <person name="Castelle C.J."/>
            <person name="Probst A.J."/>
            <person name="Thomas B.C."/>
            <person name="Singh A."/>
            <person name="Wilkins M.J."/>
            <person name="Karaoz U."/>
            <person name="Brodie E.L."/>
            <person name="Williams K.H."/>
            <person name="Hubbard S.S."/>
            <person name="Banfield J.F."/>
        </authorList>
    </citation>
    <scope>NUCLEOTIDE SEQUENCE [LARGE SCALE GENOMIC DNA]</scope>
</reference>
<dbReference type="Proteomes" id="UP000177797">
    <property type="component" value="Unassembled WGS sequence"/>
</dbReference>
<dbReference type="GO" id="GO:0016787">
    <property type="term" value="F:hydrolase activity"/>
    <property type="evidence" value="ECO:0007669"/>
    <property type="project" value="InterPro"/>
</dbReference>
<dbReference type="AlphaFoldDB" id="A0A1G2NEF2"/>
<name>A0A1G2NEF2_9BACT</name>
<dbReference type="Gene3D" id="3.40.50.300">
    <property type="entry name" value="P-loop containing nucleotide triphosphate hydrolases"/>
    <property type="match status" value="2"/>
</dbReference>
<dbReference type="SUPFAM" id="SSF52540">
    <property type="entry name" value="P-loop containing nucleoside triphosphate hydrolases"/>
    <property type="match status" value="2"/>
</dbReference>
<sequence length="788" mass="92166">MIKELKKYQETAVDELILKSKLLLNKNLDKRTIVFQSPTGSGKTFMMSQYIIQLIEEMRDEYICFLWLSPGKGKLHEQSFKSLKKEFAGFPNACLLEEEFFGSRKLIDKNEVVVGNWEKLSNKDSTTGEWKSKLMKDKETTNFRELITNTKKAGLRILMIIDESHSRDKAERAFELRKEIINPDLAIEMSATPILHDGQYNEKVSVEPNDVIEYGMIKKEIIINENIDKIDDDEITSQELVMEMAYRKRLELKKDFEKEDIDINPLVLVQIPDSEDGNDKKDFVENFLGQKGINKDNHKLAVWLNEEKVNQEAELITKKDNEVEFLIFKKAVDTGWDCPRAQILVKFRETKSLIFEIQTVGRILRMPETIHYKNDNLNRAYVYTNVKSFTVAKEKYNPNIIKSIFVKRESIYGSLKLKSYYRNRIDYGDITFSFNEALDGVFCRYFGITRCVFTEGIVDKNKKKLEDKKVEIGSLEGKEEIILNKQLDTGLFDHLSDEVIKSNENFQSRLSADDKERVFENVIKENLNGYAPKRSKSIVKNALYNWFKKYIGVNLRENGIIYVQNVILNNYDIFGKLFDQAIKEYQPIKDKEIKDKIKEVEEWNTEWEIAENRNYNQNIYKAYNYKLSVYKQPCDKKTYLDVNPTEESFIDLLEENNDKISWWWQNGSEHMALNFGIKYGNGSTFQPDFLVMFKNGKLGIFDTKAVGQREEENKLKAEALQKYIKEEIKRKKKEVIFGGLVIKEGSHFRINSDDVYKPFALATGVKEKSAHYGISEKSRGWQYFKDLI</sequence>
<dbReference type="Pfam" id="PF04851">
    <property type="entry name" value="ResIII"/>
    <property type="match status" value="1"/>
</dbReference>
<dbReference type="SMART" id="SM00487">
    <property type="entry name" value="DEXDc"/>
    <property type="match status" value="1"/>
</dbReference>
<evidence type="ECO:0000313" key="3">
    <source>
        <dbReference type="Proteomes" id="UP000177797"/>
    </source>
</evidence>
<feature type="domain" description="Helicase ATP-binding" evidence="1">
    <location>
        <begin position="24"/>
        <end position="211"/>
    </location>
</feature>
<dbReference type="EMBL" id="MHSA01000012">
    <property type="protein sequence ID" value="OHA34460.1"/>
    <property type="molecule type" value="Genomic_DNA"/>
</dbReference>
<evidence type="ECO:0000313" key="2">
    <source>
        <dbReference type="EMBL" id="OHA34460.1"/>
    </source>
</evidence>
<protein>
    <recommendedName>
        <fullName evidence="1">Helicase ATP-binding domain-containing protein</fullName>
    </recommendedName>
</protein>
<comment type="caution">
    <text evidence="2">The sequence shown here is derived from an EMBL/GenBank/DDBJ whole genome shotgun (WGS) entry which is preliminary data.</text>
</comment>
<dbReference type="PROSITE" id="PS51192">
    <property type="entry name" value="HELICASE_ATP_BIND_1"/>
    <property type="match status" value="1"/>
</dbReference>
<dbReference type="InterPro" id="IPR006935">
    <property type="entry name" value="Helicase/UvrB_N"/>
</dbReference>
<dbReference type="InterPro" id="IPR014001">
    <property type="entry name" value="Helicase_ATP-bd"/>
</dbReference>
<proteinExistence type="predicted"/>
<gene>
    <name evidence="2" type="ORF">A2938_01285</name>
</gene>
<accession>A0A1G2NEF2</accession>
<dbReference type="GO" id="GO:0005524">
    <property type="term" value="F:ATP binding"/>
    <property type="evidence" value="ECO:0007669"/>
    <property type="project" value="InterPro"/>
</dbReference>